<evidence type="ECO:0000313" key="3">
    <source>
        <dbReference type="Proteomes" id="UP001279734"/>
    </source>
</evidence>
<sequence length="138" mass="15330">MPEERKFLAFDDSVVGGADAHWLAKGAGLEYCFCMKWLMPLLMWNHLLASAGLLLFGLRGGGLAESQEVLGTSFGRICGATLESFLWSWRLGFLALALILLDVGFLWRLVCDEFFVAGSLVLWSRSSLLIKAESRYCC</sequence>
<evidence type="ECO:0000313" key="2">
    <source>
        <dbReference type="EMBL" id="GMH00784.1"/>
    </source>
</evidence>
<comment type="caution">
    <text evidence="2">The sequence shown here is derived from an EMBL/GenBank/DDBJ whole genome shotgun (WGS) entry which is preliminary data.</text>
</comment>
<feature type="transmembrane region" description="Helical" evidence="1">
    <location>
        <begin position="37"/>
        <end position="58"/>
    </location>
</feature>
<gene>
    <name evidence="2" type="ORF">Nepgr_002623</name>
</gene>
<keyword evidence="3" id="KW-1185">Reference proteome</keyword>
<name>A0AAD3RXY1_NEPGR</name>
<dbReference type="AlphaFoldDB" id="A0AAD3RXY1"/>
<protein>
    <submittedName>
        <fullName evidence="2">Uncharacterized protein</fullName>
    </submittedName>
</protein>
<proteinExistence type="predicted"/>
<organism evidence="2 3">
    <name type="scientific">Nepenthes gracilis</name>
    <name type="common">Slender pitcher plant</name>
    <dbReference type="NCBI Taxonomy" id="150966"/>
    <lineage>
        <taxon>Eukaryota</taxon>
        <taxon>Viridiplantae</taxon>
        <taxon>Streptophyta</taxon>
        <taxon>Embryophyta</taxon>
        <taxon>Tracheophyta</taxon>
        <taxon>Spermatophyta</taxon>
        <taxon>Magnoliopsida</taxon>
        <taxon>eudicotyledons</taxon>
        <taxon>Gunneridae</taxon>
        <taxon>Pentapetalae</taxon>
        <taxon>Caryophyllales</taxon>
        <taxon>Nepenthaceae</taxon>
        <taxon>Nepenthes</taxon>
    </lineage>
</organism>
<keyword evidence="1" id="KW-0812">Transmembrane</keyword>
<accession>A0AAD3RXY1</accession>
<feature type="transmembrane region" description="Helical" evidence="1">
    <location>
        <begin position="91"/>
        <end position="110"/>
    </location>
</feature>
<evidence type="ECO:0000256" key="1">
    <source>
        <dbReference type="SAM" id="Phobius"/>
    </source>
</evidence>
<reference evidence="2" key="1">
    <citation type="submission" date="2023-05" db="EMBL/GenBank/DDBJ databases">
        <title>Nepenthes gracilis genome sequencing.</title>
        <authorList>
            <person name="Fukushima K."/>
        </authorList>
    </citation>
    <scope>NUCLEOTIDE SEQUENCE</scope>
    <source>
        <strain evidence="2">SING2019-196</strain>
    </source>
</reference>
<dbReference type="Proteomes" id="UP001279734">
    <property type="component" value="Unassembled WGS sequence"/>
</dbReference>
<dbReference type="EMBL" id="BSYO01000002">
    <property type="protein sequence ID" value="GMH00784.1"/>
    <property type="molecule type" value="Genomic_DNA"/>
</dbReference>
<keyword evidence="1" id="KW-1133">Transmembrane helix</keyword>
<keyword evidence="1" id="KW-0472">Membrane</keyword>